<dbReference type="PROSITE" id="PS51755">
    <property type="entry name" value="OMPR_PHOB"/>
    <property type="match status" value="1"/>
</dbReference>
<keyword evidence="3" id="KW-0804">Transcription</keyword>
<keyword evidence="2 4" id="KW-0238">DNA-binding</keyword>
<dbReference type="InterPro" id="IPR016032">
    <property type="entry name" value="Sig_transdc_resp-reg_C-effctor"/>
</dbReference>
<dbReference type="CDD" id="cd00383">
    <property type="entry name" value="trans_reg_C"/>
    <property type="match status" value="1"/>
</dbReference>
<proteinExistence type="predicted"/>
<accession>A0ABS0QS02</accession>
<evidence type="ECO:0000256" key="3">
    <source>
        <dbReference type="ARBA" id="ARBA00023163"/>
    </source>
</evidence>
<evidence type="ECO:0000256" key="4">
    <source>
        <dbReference type="PROSITE-ProRule" id="PRU01091"/>
    </source>
</evidence>
<dbReference type="Gene3D" id="1.10.10.10">
    <property type="entry name" value="Winged helix-like DNA-binding domain superfamily/Winged helix DNA-binding domain"/>
    <property type="match status" value="1"/>
</dbReference>
<feature type="domain" description="OmpR/PhoB-type" evidence="5">
    <location>
        <begin position="104"/>
        <end position="201"/>
    </location>
</feature>
<sequence length="206" mass="24590">MFNIHIFGTDELDICNKILSWNREVLINSYQKEIDFIIICETNNEYFNFAEEAIKQTPVVLITKNSDYDRKCYFYKLGINLYILANDEDKDLIIYMLLNEIKKTSKHLLTDEAINFEKQCFNIQGEVYELPPIELKILHCLYKNINKFVSKKKLIESVWLTSKYIDSNTINVHIHRLREHLRECHKVDIVTERSIGYKLILKNKYN</sequence>
<keyword evidence="7" id="KW-1185">Reference proteome</keyword>
<evidence type="ECO:0000313" key="6">
    <source>
        <dbReference type="EMBL" id="MBH9582029.1"/>
    </source>
</evidence>
<dbReference type="Pfam" id="PF00486">
    <property type="entry name" value="Trans_reg_C"/>
    <property type="match status" value="1"/>
</dbReference>
<evidence type="ECO:0000259" key="5">
    <source>
        <dbReference type="PROSITE" id="PS51755"/>
    </source>
</evidence>
<comment type="caution">
    <text evidence="6">The sequence shown here is derived from an EMBL/GenBank/DDBJ whole genome shotgun (WGS) entry which is preliminary data.</text>
</comment>
<evidence type="ECO:0000313" key="7">
    <source>
        <dbReference type="Proteomes" id="UP000597038"/>
    </source>
</evidence>
<dbReference type="Proteomes" id="UP000597038">
    <property type="component" value="Unassembled WGS sequence"/>
</dbReference>
<dbReference type="RefSeq" id="WP_115924450.1">
    <property type="nucleotide sequence ID" value="NZ_JAEDAQ010000026.1"/>
</dbReference>
<reference evidence="6 7" key="1">
    <citation type="submission" date="2020-12" db="EMBL/GenBank/DDBJ databases">
        <title>Genomic analysis of Staphylococcus felis from a cat with skin infection.</title>
        <authorList>
            <person name="Aslantas O."/>
            <person name="Keskin O."/>
            <person name="Buyukaltay K."/>
            <person name="Gullu Yucetepe A."/>
        </authorList>
    </citation>
    <scope>NUCLEOTIDE SEQUENCE [LARGE SCALE GENOMIC DNA]</scope>
    <source>
        <strain evidence="6 7">HARRANVET</strain>
    </source>
</reference>
<dbReference type="SUPFAM" id="SSF46894">
    <property type="entry name" value="C-terminal effector domain of the bipartite response regulators"/>
    <property type="match status" value="1"/>
</dbReference>
<gene>
    <name evidence="6" type="ORF">I9026_11670</name>
</gene>
<dbReference type="InterPro" id="IPR036388">
    <property type="entry name" value="WH-like_DNA-bd_sf"/>
</dbReference>
<evidence type="ECO:0000256" key="2">
    <source>
        <dbReference type="ARBA" id="ARBA00023125"/>
    </source>
</evidence>
<protein>
    <submittedName>
        <fullName evidence="6">Winged helix-turn-helix domain-containing protein</fullName>
    </submittedName>
</protein>
<dbReference type="EMBL" id="JAEDAQ010000026">
    <property type="protein sequence ID" value="MBH9582029.1"/>
    <property type="molecule type" value="Genomic_DNA"/>
</dbReference>
<organism evidence="6 7">
    <name type="scientific">Staphylococcus felis</name>
    <dbReference type="NCBI Taxonomy" id="46127"/>
    <lineage>
        <taxon>Bacteria</taxon>
        <taxon>Bacillati</taxon>
        <taxon>Bacillota</taxon>
        <taxon>Bacilli</taxon>
        <taxon>Bacillales</taxon>
        <taxon>Staphylococcaceae</taxon>
        <taxon>Staphylococcus</taxon>
    </lineage>
</organism>
<keyword evidence="1" id="KW-0805">Transcription regulation</keyword>
<name>A0ABS0QS02_9STAP</name>
<dbReference type="SMART" id="SM00862">
    <property type="entry name" value="Trans_reg_C"/>
    <property type="match status" value="1"/>
</dbReference>
<feature type="DNA-binding region" description="OmpR/PhoB-type" evidence="4">
    <location>
        <begin position="104"/>
        <end position="201"/>
    </location>
</feature>
<evidence type="ECO:0000256" key="1">
    <source>
        <dbReference type="ARBA" id="ARBA00023015"/>
    </source>
</evidence>
<dbReference type="InterPro" id="IPR001867">
    <property type="entry name" value="OmpR/PhoB-type_DNA-bd"/>
</dbReference>